<dbReference type="Proteomes" id="UP000188145">
    <property type="component" value="Chromosome"/>
</dbReference>
<proteinExistence type="predicted"/>
<organism evidence="1 2">
    <name type="scientific">Tessaracoccus aquimaris</name>
    <dbReference type="NCBI Taxonomy" id="1332264"/>
    <lineage>
        <taxon>Bacteria</taxon>
        <taxon>Bacillati</taxon>
        <taxon>Actinomycetota</taxon>
        <taxon>Actinomycetes</taxon>
        <taxon>Propionibacteriales</taxon>
        <taxon>Propionibacteriaceae</taxon>
        <taxon>Tessaracoccus</taxon>
    </lineage>
</organism>
<dbReference type="Gene3D" id="3.10.20.480">
    <property type="entry name" value="Antirestriction protein ArdA, domain 1"/>
    <property type="match status" value="1"/>
</dbReference>
<protein>
    <recommendedName>
        <fullName evidence="3">Antirestriction protein</fullName>
    </recommendedName>
</protein>
<gene>
    <name evidence="1" type="ORF">BW730_06975</name>
</gene>
<reference evidence="2" key="1">
    <citation type="submission" date="2017-02" db="EMBL/GenBank/DDBJ databases">
        <title>Tessaracoccus aquaemaris sp. nov., isolated from the intestine of a Korean rockfish, Sebastes schlegelii, in a marine aquaculture pond.</title>
        <authorList>
            <person name="Tak E.J."/>
            <person name="Bae J.-W."/>
        </authorList>
    </citation>
    <scope>NUCLEOTIDE SEQUENCE [LARGE SCALE GENOMIC DNA]</scope>
    <source>
        <strain evidence="2">NSG39</strain>
    </source>
</reference>
<dbReference type="EMBL" id="CP019606">
    <property type="protein sequence ID" value="AQP49252.1"/>
    <property type="molecule type" value="Genomic_DNA"/>
</dbReference>
<sequence length="178" mass="19874">MWIASLADYNNGRLHGAWVDATRDPEDLEQAAWRILAGSPEPDAEEWVIHDYDGFGRLQLGEYESFEDLSAVANGIAEHGPAFVAWSEIVWDGGGPLDHDVLTEFPDYYMGHHDSPEAWAEAMCNDLGYTLEAGAQLPEAMQPYVRLDYQAFAEDMRLSGEVSFTESPEGGVWVFRSL</sequence>
<dbReference type="KEGG" id="tes:BW730_06975"/>
<dbReference type="STRING" id="1332264.BW730_06975"/>
<evidence type="ECO:0000313" key="2">
    <source>
        <dbReference type="Proteomes" id="UP000188145"/>
    </source>
</evidence>
<evidence type="ECO:0008006" key="3">
    <source>
        <dbReference type="Google" id="ProtNLM"/>
    </source>
</evidence>
<accession>A0A1Q2CT00</accession>
<dbReference type="InterPro" id="IPR041895">
    <property type="entry name" value="ArdA_dom1"/>
</dbReference>
<keyword evidence="2" id="KW-1185">Reference proteome</keyword>
<dbReference type="Pfam" id="PF07275">
    <property type="entry name" value="ArdA"/>
    <property type="match status" value="1"/>
</dbReference>
<name>A0A1Q2CT00_9ACTN</name>
<evidence type="ECO:0000313" key="1">
    <source>
        <dbReference type="EMBL" id="AQP49252.1"/>
    </source>
</evidence>
<dbReference type="InterPro" id="IPR009899">
    <property type="entry name" value="ArdA"/>
</dbReference>
<dbReference type="AlphaFoldDB" id="A0A1Q2CT00"/>